<dbReference type="PANTHER" id="PTHR43133">
    <property type="entry name" value="RNA POLYMERASE ECF-TYPE SIGMA FACTO"/>
    <property type="match status" value="1"/>
</dbReference>
<evidence type="ECO:0000256" key="4">
    <source>
        <dbReference type="ARBA" id="ARBA00023163"/>
    </source>
</evidence>
<protein>
    <submittedName>
        <fullName evidence="7">RNA polymerase sigma factor</fullName>
    </submittedName>
</protein>
<dbReference type="Pfam" id="PF08281">
    <property type="entry name" value="Sigma70_r4_2"/>
    <property type="match status" value="1"/>
</dbReference>
<dbReference type="RefSeq" id="WP_343992627.1">
    <property type="nucleotide sequence ID" value="NZ_BAAALG010000005.1"/>
</dbReference>
<dbReference type="InterPro" id="IPR039425">
    <property type="entry name" value="RNA_pol_sigma-70-like"/>
</dbReference>
<dbReference type="InterPro" id="IPR013324">
    <property type="entry name" value="RNA_pol_sigma_r3/r4-like"/>
</dbReference>
<reference evidence="8" key="1">
    <citation type="journal article" date="2019" name="Int. J. Syst. Evol. Microbiol.">
        <title>The Global Catalogue of Microorganisms (GCM) 10K type strain sequencing project: providing services to taxonomists for standard genome sequencing and annotation.</title>
        <authorList>
            <consortium name="The Broad Institute Genomics Platform"/>
            <consortium name="The Broad Institute Genome Sequencing Center for Infectious Disease"/>
            <person name="Wu L."/>
            <person name="Ma J."/>
        </authorList>
    </citation>
    <scope>NUCLEOTIDE SEQUENCE [LARGE SCALE GENOMIC DNA]</scope>
    <source>
        <strain evidence="8">JCM 13008</strain>
    </source>
</reference>
<feature type="domain" description="RNA polymerase sigma factor 70 region 4 type 2" evidence="6">
    <location>
        <begin position="129"/>
        <end position="179"/>
    </location>
</feature>
<evidence type="ECO:0000259" key="6">
    <source>
        <dbReference type="Pfam" id="PF08281"/>
    </source>
</evidence>
<comment type="caution">
    <text evidence="7">The sequence shown here is derived from an EMBL/GenBank/DDBJ whole genome shotgun (WGS) entry which is preliminary data.</text>
</comment>
<feature type="domain" description="RNA polymerase sigma-70 region 2" evidence="5">
    <location>
        <begin position="30"/>
        <end position="96"/>
    </location>
</feature>
<keyword evidence="2" id="KW-0805">Transcription regulation</keyword>
<comment type="similarity">
    <text evidence="1">Belongs to the sigma-70 factor family. ECF subfamily.</text>
</comment>
<evidence type="ECO:0000256" key="1">
    <source>
        <dbReference type="ARBA" id="ARBA00010641"/>
    </source>
</evidence>
<evidence type="ECO:0000256" key="3">
    <source>
        <dbReference type="ARBA" id="ARBA00023082"/>
    </source>
</evidence>
<keyword evidence="8" id="KW-1185">Reference proteome</keyword>
<dbReference type="InterPro" id="IPR013249">
    <property type="entry name" value="RNA_pol_sigma70_r4_t2"/>
</dbReference>
<evidence type="ECO:0000313" key="7">
    <source>
        <dbReference type="EMBL" id="GAA1097591.1"/>
    </source>
</evidence>
<dbReference type="SUPFAM" id="SSF88946">
    <property type="entry name" value="Sigma2 domain of RNA polymerase sigma factors"/>
    <property type="match status" value="1"/>
</dbReference>
<evidence type="ECO:0000259" key="5">
    <source>
        <dbReference type="Pfam" id="PF04542"/>
    </source>
</evidence>
<proteinExistence type="inferred from homology"/>
<dbReference type="SUPFAM" id="SSF88659">
    <property type="entry name" value="Sigma3 and sigma4 domains of RNA polymerase sigma factors"/>
    <property type="match status" value="1"/>
</dbReference>
<organism evidence="7 8">
    <name type="scientific">Nocardioides dubius</name>
    <dbReference type="NCBI Taxonomy" id="317019"/>
    <lineage>
        <taxon>Bacteria</taxon>
        <taxon>Bacillati</taxon>
        <taxon>Actinomycetota</taxon>
        <taxon>Actinomycetes</taxon>
        <taxon>Propionibacteriales</taxon>
        <taxon>Nocardioidaceae</taxon>
        <taxon>Nocardioides</taxon>
    </lineage>
</organism>
<keyword evidence="4" id="KW-0804">Transcription</keyword>
<dbReference type="Gene3D" id="1.10.1740.10">
    <property type="match status" value="1"/>
</dbReference>
<dbReference type="InterPro" id="IPR013325">
    <property type="entry name" value="RNA_pol_sigma_r2"/>
</dbReference>
<sequence>MTVADRDPGDPEQALVAMLAGDEAGFLVVFRDVQPRLLRYLSVLVGAGEAEDVAAETWSQVVRDLARFRGDLDGFRGWVATIGRHRALDHLRQRQRSRIADVAVEDRPEPVGDDLAFLGASEALGTERAVAMIASLPREQAEAVMLRVVLGLDAASAAAVLGRRPGAVRTAAHRGLKALAAGLDERPALGVGNGIGTADAEGVS</sequence>
<gene>
    <name evidence="7" type="ORF">GCM10009668_13380</name>
</gene>
<dbReference type="Gene3D" id="1.10.10.10">
    <property type="entry name" value="Winged helix-like DNA-binding domain superfamily/Winged helix DNA-binding domain"/>
    <property type="match status" value="1"/>
</dbReference>
<evidence type="ECO:0000313" key="8">
    <source>
        <dbReference type="Proteomes" id="UP001501581"/>
    </source>
</evidence>
<dbReference type="Pfam" id="PF04542">
    <property type="entry name" value="Sigma70_r2"/>
    <property type="match status" value="1"/>
</dbReference>
<dbReference type="EMBL" id="BAAALG010000005">
    <property type="protein sequence ID" value="GAA1097591.1"/>
    <property type="molecule type" value="Genomic_DNA"/>
</dbReference>
<name>A0ABP4EB82_9ACTN</name>
<accession>A0ABP4EB82</accession>
<evidence type="ECO:0000256" key="2">
    <source>
        <dbReference type="ARBA" id="ARBA00023015"/>
    </source>
</evidence>
<dbReference type="PANTHER" id="PTHR43133:SF66">
    <property type="entry name" value="ECF RNA POLYMERASE SIGMA FACTOR SIGK"/>
    <property type="match status" value="1"/>
</dbReference>
<dbReference type="InterPro" id="IPR036388">
    <property type="entry name" value="WH-like_DNA-bd_sf"/>
</dbReference>
<dbReference type="InterPro" id="IPR007627">
    <property type="entry name" value="RNA_pol_sigma70_r2"/>
</dbReference>
<dbReference type="Proteomes" id="UP001501581">
    <property type="component" value="Unassembled WGS sequence"/>
</dbReference>
<keyword evidence="3" id="KW-0731">Sigma factor</keyword>